<dbReference type="WBParaSite" id="ES5_v2.g7557.t1">
    <property type="protein sequence ID" value="ES5_v2.g7557.t1"/>
    <property type="gene ID" value="ES5_v2.g7557"/>
</dbReference>
<sequence length="431" mass="46963">MVHIVEIKSSSNIRHGSGKDDSTKRKITHALEFSIFIQFSFGFMVSLMGLSGLPADLIFAGKMFGLGLGQTFCSIPGIMALNYKCNRIWIGYIFLQAAISLCQLSWFIVCVAEKPIHGWLAALYFCLFAFQMWCAIAAILHTKITSFQIFITELRKKRDKSCSNVKPAKKTKSMSSVSSKKLGSTTSSIKSKPEKKTVAISTTDTKKKQNVKDEKKATSKSEQKTDEKTKILSSQQKPDLIASTSKAEKSNVKEMMAPIPEAKTPPTITARRPRYYFIEHATDLESEVSDESPAKVPLNVDKKSSTTTVTVQKSIPSKPKMQQQQKQGEKVKGATPPIAVDRTQQNSLLSSQATQNSSKSSAMNSSTTTKITEKLVTPSPQPPKTTTATSAAAAAVPTTTTTTTSSVAKSIQGALASPLNIINHQLLNKTL</sequence>
<evidence type="ECO:0000313" key="2">
    <source>
        <dbReference type="WBParaSite" id="ES5_v2.g7557.t1"/>
    </source>
</evidence>
<evidence type="ECO:0000313" key="1">
    <source>
        <dbReference type="Proteomes" id="UP000887579"/>
    </source>
</evidence>
<protein>
    <submittedName>
        <fullName evidence="2">Uncharacterized protein</fullName>
    </submittedName>
</protein>
<name>A0AC34GSC4_9BILA</name>
<reference evidence="2" key="1">
    <citation type="submission" date="2022-11" db="UniProtKB">
        <authorList>
            <consortium name="WormBaseParasite"/>
        </authorList>
    </citation>
    <scope>IDENTIFICATION</scope>
</reference>
<dbReference type="Proteomes" id="UP000887579">
    <property type="component" value="Unplaced"/>
</dbReference>
<proteinExistence type="predicted"/>
<organism evidence="1 2">
    <name type="scientific">Panagrolaimus sp. ES5</name>
    <dbReference type="NCBI Taxonomy" id="591445"/>
    <lineage>
        <taxon>Eukaryota</taxon>
        <taxon>Metazoa</taxon>
        <taxon>Ecdysozoa</taxon>
        <taxon>Nematoda</taxon>
        <taxon>Chromadorea</taxon>
        <taxon>Rhabditida</taxon>
        <taxon>Tylenchina</taxon>
        <taxon>Panagrolaimomorpha</taxon>
        <taxon>Panagrolaimoidea</taxon>
        <taxon>Panagrolaimidae</taxon>
        <taxon>Panagrolaimus</taxon>
    </lineage>
</organism>
<accession>A0AC34GSC4</accession>